<proteinExistence type="predicted"/>
<feature type="domain" description="PA" evidence="14">
    <location>
        <begin position="58"/>
        <end position="135"/>
    </location>
</feature>
<feature type="domain" description="Vacuolar sorting receptor thioredoxin-like" evidence="15">
    <location>
        <begin position="198"/>
        <end position="367"/>
    </location>
</feature>
<dbReference type="PANTHER" id="PTHR22702">
    <property type="entry name" value="PROTEASE-ASSOCIATED DOMAIN-CONTAINING PROTEIN"/>
    <property type="match status" value="1"/>
</dbReference>
<evidence type="ECO:0000256" key="7">
    <source>
        <dbReference type="ARBA" id="ARBA00022833"/>
    </source>
</evidence>
<dbReference type="PANTHER" id="PTHR22702:SF1">
    <property type="entry name" value="PROTEASE-ASSOCIATED DOMAIN-CONTAINING PROTEIN 1"/>
    <property type="match status" value="1"/>
</dbReference>
<evidence type="ECO:0000256" key="9">
    <source>
        <dbReference type="ARBA" id="ARBA00023136"/>
    </source>
</evidence>
<comment type="subcellular location">
    <subcellularLocation>
        <location evidence="11">Endomembrane system</location>
        <topology evidence="11">Single-pass membrane protein</topology>
    </subcellularLocation>
    <subcellularLocation>
        <location evidence="1">Membrane</location>
        <topology evidence="1">Single-pass type I membrane protein</topology>
    </subcellularLocation>
</comment>
<evidence type="ECO:0008006" key="18">
    <source>
        <dbReference type="Google" id="ProtNLM"/>
    </source>
</evidence>
<keyword evidence="2 12" id="KW-0812">Transmembrane</keyword>
<keyword evidence="5" id="KW-0677">Repeat</keyword>
<name>A0A8S1XEA1_PAROT</name>
<dbReference type="AlphaFoldDB" id="A0A8S1XEA1"/>
<evidence type="ECO:0000256" key="12">
    <source>
        <dbReference type="SAM" id="Phobius"/>
    </source>
</evidence>
<evidence type="ECO:0000256" key="2">
    <source>
        <dbReference type="ARBA" id="ARBA00022692"/>
    </source>
</evidence>
<evidence type="ECO:0000256" key="4">
    <source>
        <dbReference type="ARBA" id="ARBA00022729"/>
    </source>
</evidence>
<keyword evidence="10" id="KW-0325">Glycoprotein</keyword>
<keyword evidence="3" id="KW-0479">Metal-binding</keyword>
<dbReference type="InterPro" id="IPR044744">
    <property type="entry name" value="ZNRF4/RNF13/RNF167_PA"/>
</dbReference>
<evidence type="ECO:0000256" key="5">
    <source>
        <dbReference type="ARBA" id="ARBA00022737"/>
    </source>
</evidence>
<comment type="caution">
    <text evidence="16">The sequence shown here is derived from an EMBL/GenBank/DDBJ whole genome shotgun (WGS) entry which is preliminary data.</text>
</comment>
<dbReference type="Proteomes" id="UP000683925">
    <property type="component" value="Unassembled WGS sequence"/>
</dbReference>
<keyword evidence="9 12" id="KW-0472">Membrane</keyword>
<feature type="chain" id="PRO_5035845545" description="PA domain-containing protein" evidence="13">
    <location>
        <begin position="17"/>
        <end position="454"/>
    </location>
</feature>
<dbReference type="Pfam" id="PF25011">
    <property type="entry name" value="VSR_TRX"/>
    <property type="match status" value="1"/>
</dbReference>
<evidence type="ECO:0000256" key="3">
    <source>
        <dbReference type="ARBA" id="ARBA00022723"/>
    </source>
</evidence>
<dbReference type="EMBL" id="CAJJDP010000119">
    <property type="protein sequence ID" value="CAD8199430.1"/>
    <property type="molecule type" value="Genomic_DNA"/>
</dbReference>
<reference evidence="16" key="1">
    <citation type="submission" date="2021-01" db="EMBL/GenBank/DDBJ databases">
        <authorList>
            <consortium name="Genoscope - CEA"/>
            <person name="William W."/>
        </authorList>
    </citation>
    <scope>NUCLEOTIDE SEQUENCE</scope>
</reference>
<dbReference type="GO" id="GO:0008270">
    <property type="term" value="F:zinc ion binding"/>
    <property type="evidence" value="ECO:0007669"/>
    <property type="project" value="UniProtKB-KW"/>
</dbReference>
<evidence type="ECO:0000259" key="15">
    <source>
        <dbReference type="Pfam" id="PF25011"/>
    </source>
</evidence>
<evidence type="ECO:0000256" key="10">
    <source>
        <dbReference type="ARBA" id="ARBA00023180"/>
    </source>
</evidence>
<evidence type="ECO:0000256" key="8">
    <source>
        <dbReference type="ARBA" id="ARBA00022989"/>
    </source>
</evidence>
<evidence type="ECO:0000256" key="11">
    <source>
        <dbReference type="ARBA" id="ARBA00037847"/>
    </source>
</evidence>
<dbReference type="GO" id="GO:0016020">
    <property type="term" value="C:membrane"/>
    <property type="evidence" value="ECO:0007669"/>
    <property type="project" value="UniProtKB-SubCell"/>
</dbReference>
<gene>
    <name evidence="16" type="ORF">POCTA_138.1.T1190105</name>
</gene>
<dbReference type="Pfam" id="PF02225">
    <property type="entry name" value="PA"/>
    <property type="match status" value="1"/>
</dbReference>
<evidence type="ECO:0000256" key="6">
    <source>
        <dbReference type="ARBA" id="ARBA00022771"/>
    </source>
</evidence>
<dbReference type="FunFam" id="3.50.30.30:FF:000050">
    <property type="entry name" value="Uncharacterized protein"/>
    <property type="match status" value="1"/>
</dbReference>
<evidence type="ECO:0000313" key="17">
    <source>
        <dbReference type="Proteomes" id="UP000683925"/>
    </source>
</evidence>
<dbReference type="GO" id="GO:0012505">
    <property type="term" value="C:endomembrane system"/>
    <property type="evidence" value="ECO:0007669"/>
    <property type="project" value="UniProtKB-SubCell"/>
</dbReference>
<protein>
    <recommendedName>
        <fullName evidence="18">PA domain-containing protein</fullName>
    </recommendedName>
</protein>
<feature type="transmembrane region" description="Helical" evidence="12">
    <location>
        <begin position="393"/>
        <end position="416"/>
    </location>
</feature>
<evidence type="ECO:0000259" key="14">
    <source>
        <dbReference type="Pfam" id="PF02225"/>
    </source>
</evidence>
<keyword evidence="8 12" id="KW-1133">Transmembrane helix</keyword>
<evidence type="ECO:0000256" key="1">
    <source>
        <dbReference type="ARBA" id="ARBA00004479"/>
    </source>
</evidence>
<dbReference type="OMA" id="RYCAEDP"/>
<accession>A0A8S1XEA1</accession>
<keyword evidence="7" id="KW-0862">Zinc</keyword>
<dbReference type="GO" id="GO:0005737">
    <property type="term" value="C:cytoplasm"/>
    <property type="evidence" value="ECO:0007669"/>
    <property type="project" value="UniProtKB-ARBA"/>
</dbReference>
<evidence type="ECO:0000256" key="13">
    <source>
        <dbReference type="SAM" id="SignalP"/>
    </source>
</evidence>
<dbReference type="InterPro" id="IPR003137">
    <property type="entry name" value="PA_domain"/>
</dbReference>
<organism evidence="16 17">
    <name type="scientific">Paramecium octaurelia</name>
    <dbReference type="NCBI Taxonomy" id="43137"/>
    <lineage>
        <taxon>Eukaryota</taxon>
        <taxon>Sar</taxon>
        <taxon>Alveolata</taxon>
        <taxon>Ciliophora</taxon>
        <taxon>Intramacronucleata</taxon>
        <taxon>Oligohymenophorea</taxon>
        <taxon>Peniculida</taxon>
        <taxon>Parameciidae</taxon>
        <taxon>Paramecium</taxon>
    </lineage>
</organism>
<dbReference type="OrthoDB" id="10045365at2759"/>
<feature type="signal peptide" evidence="13">
    <location>
        <begin position="1"/>
        <end position="16"/>
    </location>
</feature>
<dbReference type="InterPro" id="IPR056858">
    <property type="entry name" value="VSR_TRX"/>
</dbReference>
<sequence length="454" mass="51790">MQIIFLIVCIVAFVDCKLKVIRPAELVDRLGSKIDIALANFGEIPFGHRVVGYVDVASPNDACVPLEPAQQSHFVLIERGGCSFVTKVRNAQNAGYSLAIIGNNNDEPLSSDFVMADDGHGYSVNIPSIFIISRDFQILKEYSTKAGEILDDKVLVLVKFDVKKKERTDVMFSLKVNDRDSYRVMDEFSEYYNLLVNENVNYTLVYEIFNTNTTETENFTDADNCICSRRYCAEDPDGTGVATGKNIIEEIIRQTCIFKYYADKYFQYMDKFNFQCSKPQAFYICGSKILTNLQIPADEINKCRDDSFRDVVTNEVTKNLTNAFNTILDHQLLLRDQAGWLMVPSAMVNSVIYKGKLTGKGIFGEICNSFVTPPSVCKDEVDDYYNEGSGYQYLIWLILFISILIAIFVIILYFLFKKFVKRDSVEVTQVQVNEMVSQYIKFYEGKEQQKQNSF</sequence>
<evidence type="ECO:0000313" key="16">
    <source>
        <dbReference type="EMBL" id="CAD8199430.1"/>
    </source>
</evidence>
<keyword evidence="17" id="KW-1185">Reference proteome</keyword>
<keyword evidence="4 13" id="KW-0732">Signal</keyword>
<keyword evidence="6" id="KW-0863">Zinc-finger</keyword>
<dbReference type="CDD" id="cd02123">
    <property type="entry name" value="PA_C_RZF_like"/>
    <property type="match status" value="1"/>
</dbReference>